<evidence type="ECO:0000256" key="1">
    <source>
        <dbReference type="ARBA" id="ARBA00007465"/>
    </source>
</evidence>
<evidence type="ECO:0000256" key="8">
    <source>
        <dbReference type="RuleBase" id="RU003699"/>
    </source>
</evidence>
<proteinExistence type="inferred from homology"/>
<dbReference type="Proteomes" id="UP000192288">
    <property type="component" value="Unassembled WGS sequence"/>
</dbReference>
<accession>A0A1X0VFV6</accession>
<evidence type="ECO:0000259" key="10">
    <source>
        <dbReference type="SMART" id="SM01390"/>
    </source>
</evidence>
<dbReference type="InterPro" id="IPR036986">
    <property type="entry name" value="S4_RNA-bd_sf"/>
</dbReference>
<sequence length="203" mass="23049">MSRYTGPKWRISRRLGVSLSGTGKELSRRAYAPGDHGAGRRAKISEYGTQLREKQKLRFTYGLTERQFHSLFNKAGKIRKGTHGTNFMILLEQRLDSLVYRLGLATTRQQARQLVNHGHILVDGKRVDVPSYSVQPGQVVSVREKSKNILPIQVAVESVVARPQFVSFDTEKLEGTLVRLPEREELDAEINEALIVEYYNRLG</sequence>
<comment type="function">
    <text evidence="7">With S5 and S12 plays an important role in translational accuracy.</text>
</comment>
<evidence type="ECO:0000256" key="4">
    <source>
        <dbReference type="ARBA" id="ARBA00022980"/>
    </source>
</evidence>
<dbReference type="GO" id="GO:0006412">
    <property type="term" value="P:translation"/>
    <property type="evidence" value="ECO:0007669"/>
    <property type="project" value="UniProtKB-UniRule"/>
</dbReference>
<comment type="similarity">
    <text evidence="1 7 8">Belongs to the universal ribosomal protein uS4 family.</text>
</comment>
<dbReference type="GO" id="GO:0003735">
    <property type="term" value="F:structural constituent of ribosome"/>
    <property type="evidence" value="ECO:0007669"/>
    <property type="project" value="InterPro"/>
</dbReference>
<evidence type="ECO:0000256" key="3">
    <source>
        <dbReference type="ARBA" id="ARBA00022884"/>
    </source>
</evidence>
<dbReference type="SUPFAM" id="SSF55174">
    <property type="entry name" value="Alpha-L RNA-binding motif"/>
    <property type="match status" value="1"/>
</dbReference>
<dbReference type="Gene3D" id="3.10.290.10">
    <property type="entry name" value="RNA-binding S4 domain"/>
    <property type="match status" value="1"/>
</dbReference>
<evidence type="ECO:0000256" key="2">
    <source>
        <dbReference type="ARBA" id="ARBA00022730"/>
    </source>
</evidence>
<keyword evidence="4 7" id="KW-0689">Ribosomal protein</keyword>
<name>A0A1X0VFV6_LEUPS</name>
<dbReference type="GO" id="GO:0015935">
    <property type="term" value="C:small ribosomal subunit"/>
    <property type="evidence" value="ECO:0007669"/>
    <property type="project" value="InterPro"/>
</dbReference>
<dbReference type="GeneID" id="97229592"/>
<comment type="subunit">
    <text evidence="7">Part of the 30S ribosomal subunit. Contacts protein S5. The interaction surface between S4 and S5 is involved in control of translational fidelity.</text>
</comment>
<dbReference type="FunFam" id="3.10.290.10:FF:000001">
    <property type="entry name" value="30S ribosomal protein S4"/>
    <property type="match status" value="1"/>
</dbReference>
<comment type="function">
    <text evidence="7">One of the primary rRNA binding proteins, it binds directly to 16S rRNA where it nucleates assembly of the body of the 30S subunit.</text>
</comment>
<dbReference type="PROSITE" id="PS50889">
    <property type="entry name" value="S4"/>
    <property type="match status" value="1"/>
</dbReference>
<dbReference type="GO" id="GO:0042274">
    <property type="term" value="P:ribosomal small subunit biogenesis"/>
    <property type="evidence" value="ECO:0007669"/>
    <property type="project" value="TreeGrafter"/>
</dbReference>
<dbReference type="NCBIfam" id="TIGR01017">
    <property type="entry name" value="rpsD_bact"/>
    <property type="match status" value="1"/>
</dbReference>
<dbReference type="NCBIfam" id="NF003717">
    <property type="entry name" value="PRK05327.1"/>
    <property type="match status" value="1"/>
</dbReference>
<dbReference type="SMART" id="SM01390">
    <property type="entry name" value="Ribosomal_S4"/>
    <property type="match status" value="1"/>
</dbReference>
<dbReference type="STRING" id="33968.BMS77_00675"/>
<dbReference type="SMART" id="SM00363">
    <property type="entry name" value="S4"/>
    <property type="match status" value="1"/>
</dbReference>
<dbReference type="Pfam" id="PF00163">
    <property type="entry name" value="Ribosomal_S4"/>
    <property type="match status" value="1"/>
</dbReference>
<dbReference type="AlphaFoldDB" id="A0A1X0VFV6"/>
<dbReference type="HAMAP" id="MF_01306_B">
    <property type="entry name" value="Ribosomal_uS4_B"/>
    <property type="match status" value="1"/>
</dbReference>
<evidence type="ECO:0000259" key="9">
    <source>
        <dbReference type="SMART" id="SM00363"/>
    </source>
</evidence>
<comment type="caution">
    <text evidence="11">The sequence shown here is derived from an EMBL/GenBank/DDBJ whole genome shotgun (WGS) entry which is preliminary data.</text>
</comment>
<gene>
    <name evidence="7" type="primary">rpsD</name>
    <name evidence="11" type="ORF">BMR96_01330</name>
</gene>
<dbReference type="PROSITE" id="PS00632">
    <property type="entry name" value="RIBOSOMAL_S4"/>
    <property type="match status" value="1"/>
</dbReference>
<dbReference type="CDD" id="cd00165">
    <property type="entry name" value="S4"/>
    <property type="match status" value="1"/>
</dbReference>
<reference evidence="11 12" key="1">
    <citation type="journal article" date="2017" name="Front. Microbiol.">
        <title>Genomic Characterization of Dairy Associated Leuconostoc Species and Diversity of Leuconostocs in Undefined Mixed Mesophilic Starter Cultures.</title>
        <authorList>
            <person name="Frantzen C.A."/>
            <person name="Kot W."/>
            <person name="Pedersen T.B."/>
            <person name="Ardo Y.M."/>
            <person name="Broadbent J.R."/>
            <person name="Neve H."/>
            <person name="Hansen L.H."/>
            <person name="Dal Bello F."/>
            <person name="Ostlie H.M."/>
            <person name="Kleppen H.P."/>
            <person name="Vogensen F.K."/>
            <person name="Holo H."/>
        </authorList>
    </citation>
    <scope>NUCLEOTIDE SEQUENCE [LARGE SCALE GENOMIC DNA]</scope>
    <source>
        <strain evidence="11 12">LMGCF08</strain>
    </source>
</reference>
<dbReference type="InterPro" id="IPR005709">
    <property type="entry name" value="Ribosomal_uS4_bac-type"/>
</dbReference>
<keyword evidence="5 7" id="KW-0687">Ribonucleoprotein</keyword>
<evidence type="ECO:0000313" key="11">
    <source>
        <dbReference type="EMBL" id="ORI98466.1"/>
    </source>
</evidence>
<dbReference type="eggNOG" id="COG0522">
    <property type="taxonomic scope" value="Bacteria"/>
</dbReference>
<dbReference type="InterPro" id="IPR001912">
    <property type="entry name" value="Ribosomal_uS4_N"/>
</dbReference>
<dbReference type="InterPro" id="IPR002942">
    <property type="entry name" value="S4_RNA-bd"/>
</dbReference>
<keyword evidence="2 7" id="KW-0699">rRNA-binding</keyword>
<feature type="domain" description="RNA-binding S4" evidence="9">
    <location>
        <begin position="93"/>
        <end position="155"/>
    </location>
</feature>
<protein>
    <recommendedName>
        <fullName evidence="6 7">Small ribosomal subunit protein uS4</fullName>
    </recommendedName>
</protein>
<dbReference type="InterPro" id="IPR022801">
    <property type="entry name" value="Ribosomal_uS4"/>
</dbReference>
<dbReference type="Gene3D" id="1.10.1050.10">
    <property type="entry name" value="Ribosomal Protein S4 Delta 41, Chain A, domain 1"/>
    <property type="match status" value="1"/>
</dbReference>
<dbReference type="PANTHER" id="PTHR11831:SF4">
    <property type="entry name" value="SMALL RIBOSOMAL SUBUNIT PROTEIN US4M"/>
    <property type="match status" value="1"/>
</dbReference>
<keyword evidence="3 7" id="KW-0694">RNA-binding</keyword>
<evidence type="ECO:0000256" key="7">
    <source>
        <dbReference type="HAMAP-Rule" id="MF_01306"/>
    </source>
</evidence>
<dbReference type="PANTHER" id="PTHR11831">
    <property type="entry name" value="30S 40S RIBOSOMAL PROTEIN"/>
    <property type="match status" value="1"/>
</dbReference>
<evidence type="ECO:0000313" key="12">
    <source>
        <dbReference type="Proteomes" id="UP000192288"/>
    </source>
</evidence>
<organism evidence="11 12">
    <name type="scientific">Leuconostoc pseudomesenteroides</name>
    <dbReference type="NCBI Taxonomy" id="33968"/>
    <lineage>
        <taxon>Bacteria</taxon>
        <taxon>Bacillati</taxon>
        <taxon>Bacillota</taxon>
        <taxon>Bacilli</taxon>
        <taxon>Lactobacillales</taxon>
        <taxon>Lactobacillaceae</taxon>
        <taxon>Leuconostoc</taxon>
    </lineage>
</organism>
<dbReference type="GO" id="GO:0019843">
    <property type="term" value="F:rRNA binding"/>
    <property type="evidence" value="ECO:0007669"/>
    <property type="project" value="UniProtKB-UniRule"/>
</dbReference>
<evidence type="ECO:0000256" key="6">
    <source>
        <dbReference type="ARBA" id="ARBA00035254"/>
    </source>
</evidence>
<dbReference type="Pfam" id="PF01479">
    <property type="entry name" value="S4"/>
    <property type="match status" value="1"/>
</dbReference>
<dbReference type="InterPro" id="IPR018079">
    <property type="entry name" value="Ribosomal_uS4_CS"/>
</dbReference>
<dbReference type="RefSeq" id="WP_004914980.1">
    <property type="nucleotide sequence ID" value="NZ_MPLS01000003.1"/>
</dbReference>
<dbReference type="EMBL" id="MPLS01000003">
    <property type="protein sequence ID" value="ORI98466.1"/>
    <property type="molecule type" value="Genomic_DNA"/>
</dbReference>
<feature type="domain" description="Small ribosomal subunit protein uS4 N-terminal" evidence="10">
    <location>
        <begin position="3"/>
        <end position="92"/>
    </location>
</feature>
<evidence type="ECO:0000256" key="5">
    <source>
        <dbReference type="ARBA" id="ARBA00023274"/>
    </source>
</evidence>